<dbReference type="EC" id="3.1.2.12" evidence="1"/>
<dbReference type="PATRIC" id="fig|1432052.3.peg.2680"/>
<dbReference type="PANTHER" id="PTHR48098:SF1">
    <property type="entry name" value="DIACYLGLYCEROL ACYLTRANSFERASE_MYCOLYLTRANSFERASE AG85A"/>
    <property type="match status" value="1"/>
</dbReference>
<dbReference type="GO" id="GO:0018738">
    <property type="term" value="F:S-formylglutathione hydrolase activity"/>
    <property type="evidence" value="ECO:0007669"/>
    <property type="project" value="UniProtKB-EC"/>
</dbReference>
<dbReference type="Pfam" id="PF00756">
    <property type="entry name" value="Esterase"/>
    <property type="match status" value="1"/>
</dbReference>
<dbReference type="InterPro" id="IPR000801">
    <property type="entry name" value="Esterase-like"/>
</dbReference>
<organism evidence="1 2">
    <name type="scientific">Eisenbergiella tayi</name>
    <dbReference type="NCBI Taxonomy" id="1432052"/>
    <lineage>
        <taxon>Bacteria</taxon>
        <taxon>Bacillati</taxon>
        <taxon>Bacillota</taxon>
        <taxon>Clostridia</taxon>
        <taxon>Lachnospirales</taxon>
        <taxon>Lachnospiraceae</taxon>
        <taxon>Eisenbergiella</taxon>
    </lineage>
</organism>
<dbReference type="RefSeq" id="WP_069157008.1">
    <property type="nucleotide sequence ID" value="NZ_JBKXXQ010000009.1"/>
</dbReference>
<dbReference type="GO" id="GO:0016747">
    <property type="term" value="F:acyltransferase activity, transferring groups other than amino-acyl groups"/>
    <property type="evidence" value="ECO:0007669"/>
    <property type="project" value="TreeGrafter"/>
</dbReference>
<dbReference type="InterPro" id="IPR029058">
    <property type="entry name" value="AB_hydrolase_fold"/>
</dbReference>
<comment type="caution">
    <text evidence="1">The sequence shown here is derived from an EMBL/GenBank/DDBJ whole genome shotgun (WGS) entry which is preliminary data.</text>
</comment>
<dbReference type="Gene3D" id="3.40.50.1820">
    <property type="entry name" value="alpha/beta hydrolase"/>
    <property type="match status" value="1"/>
</dbReference>
<reference evidence="1 2" key="1">
    <citation type="submission" date="2016-07" db="EMBL/GenBank/DDBJ databases">
        <title>Characterization of isolates of Eisenbergiella tayi derived from blood cultures, using whole genome sequencing.</title>
        <authorList>
            <person name="Burdz T."/>
            <person name="Wiebe D."/>
            <person name="Huynh C."/>
            <person name="Bernard K."/>
        </authorList>
    </citation>
    <scope>NUCLEOTIDE SEQUENCE [LARGE SCALE GENOMIC DNA]</scope>
    <source>
        <strain evidence="1 2">NML 120489</strain>
    </source>
</reference>
<dbReference type="GeneID" id="93303825"/>
<name>A0A1E3ASX0_9FIRM</name>
<sequence length="286" mass="32446">MGVIRFNFLSKELGMQTNVSICIPTFSFADMYNNRTEVYIPGMKFQVLYLLHGGSGDDSDFIHFSNIVRYADENKVAVVMPCDYNACYTDAPDGPKYYSYLVEELPRICASMFPISDKREDTFIGGLSMGSHGAMKIAMNYPERFAAALFMSGASFRPGVPTFVPTKDGIFDLETPPQQLPFNSVGDKLQDPEYIKGTVNDVFAIARENAQCGKKLPKLFFRVGDCDHAYYRAQLAEKDLKSWGYETKFEVVKGMGHEWDLWDSTLRLALREWLPLKRSAIYPDEQ</sequence>
<dbReference type="InterPro" id="IPR050583">
    <property type="entry name" value="Mycobacterial_A85_antigen"/>
</dbReference>
<protein>
    <submittedName>
        <fullName evidence="1">S-formylglutathione hydrolase</fullName>
        <ecNumber evidence="1">3.1.2.12</ecNumber>
    </submittedName>
</protein>
<evidence type="ECO:0000313" key="2">
    <source>
        <dbReference type="Proteomes" id="UP000095003"/>
    </source>
</evidence>
<accession>A0A1E3ASX0</accession>
<evidence type="ECO:0000313" key="1">
    <source>
        <dbReference type="EMBL" id="ODM11815.1"/>
    </source>
</evidence>
<dbReference type="SUPFAM" id="SSF53474">
    <property type="entry name" value="alpha/beta-Hydrolases"/>
    <property type="match status" value="1"/>
</dbReference>
<dbReference type="AlphaFoldDB" id="A0A1E3ASX0"/>
<dbReference type="EMBL" id="MCGI01000002">
    <property type="protein sequence ID" value="ODM11815.1"/>
    <property type="molecule type" value="Genomic_DNA"/>
</dbReference>
<proteinExistence type="predicted"/>
<dbReference type="Proteomes" id="UP000095003">
    <property type="component" value="Unassembled WGS sequence"/>
</dbReference>
<gene>
    <name evidence="1" type="ORF">BEH84_02430</name>
</gene>
<keyword evidence="1" id="KW-0378">Hydrolase</keyword>
<dbReference type="PANTHER" id="PTHR48098">
    <property type="entry name" value="ENTEROCHELIN ESTERASE-RELATED"/>
    <property type="match status" value="1"/>
</dbReference>